<dbReference type="InterPro" id="IPR011990">
    <property type="entry name" value="TPR-like_helical_dom_sf"/>
</dbReference>
<dbReference type="InterPro" id="IPR011009">
    <property type="entry name" value="Kinase-like_dom_sf"/>
</dbReference>
<keyword evidence="6" id="KW-1185">Reference proteome</keyword>
<proteinExistence type="inferred from homology"/>
<dbReference type="InterPro" id="IPR019734">
    <property type="entry name" value="TPR_rpt"/>
</dbReference>
<evidence type="ECO:0000256" key="3">
    <source>
        <dbReference type="SAM" id="MobiDB-lite"/>
    </source>
</evidence>
<feature type="domain" description="Protein kinase" evidence="4">
    <location>
        <begin position="1"/>
        <end position="181"/>
    </location>
</feature>
<dbReference type="SMART" id="SM00671">
    <property type="entry name" value="SEL1"/>
    <property type="match status" value="15"/>
</dbReference>
<dbReference type="Gene3D" id="1.25.40.10">
    <property type="entry name" value="Tetratricopeptide repeat domain"/>
    <property type="match status" value="4"/>
</dbReference>
<organism evidence="5 6">
    <name type="scientific">Tritrichomonas musculus</name>
    <dbReference type="NCBI Taxonomy" id="1915356"/>
    <lineage>
        <taxon>Eukaryota</taxon>
        <taxon>Metamonada</taxon>
        <taxon>Parabasalia</taxon>
        <taxon>Tritrichomonadida</taxon>
        <taxon>Tritrichomonadidae</taxon>
        <taxon>Tritrichomonas</taxon>
    </lineage>
</organism>
<comment type="similarity">
    <text evidence="1">Belongs to the sel-1 family.</text>
</comment>
<dbReference type="InterPro" id="IPR050767">
    <property type="entry name" value="Sel1_AlgK"/>
</dbReference>
<name>A0ABR2H3S3_9EUKA</name>
<dbReference type="InterPro" id="IPR000719">
    <property type="entry name" value="Prot_kinase_dom"/>
</dbReference>
<comment type="caution">
    <text evidence="5">The sequence shown here is derived from an EMBL/GenBank/DDBJ whole genome shotgun (WGS) entry which is preliminary data.</text>
</comment>
<dbReference type="PANTHER" id="PTHR11102:SF147">
    <property type="entry name" value="SEL1L ADAPTOR SUBUNIT OF ERAD E3 UBIQUITIN LIGASE"/>
    <property type="match status" value="1"/>
</dbReference>
<dbReference type="EMBL" id="JAPFFF010000045">
    <property type="protein sequence ID" value="KAK8840498.1"/>
    <property type="molecule type" value="Genomic_DNA"/>
</dbReference>
<dbReference type="SUPFAM" id="SSF81901">
    <property type="entry name" value="HCP-like"/>
    <property type="match status" value="4"/>
</dbReference>
<feature type="region of interest" description="Disordered" evidence="3">
    <location>
        <begin position="968"/>
        <end position="997"/>
    </location>
</feature>
<reference evidence="5 6" key="1">
    <citation type="submission" date="2024-04" db="EMBL/GenBank/DDBJ databases">
        <title>Tritrichomonas musculus Genome.</title>
        <authorList>
            <person name="Alves-Ferreira E."/>
            <person name="Grigg M."/>
            <person name="Lorenzi H."/>
            <person name="Galac M."/>
        </authorList>
    </citation>
    <scope>NUCLEOTIDE SEQUENCE [LARGE SCALE GENOMIC DNA]</scope>
    <source>
        <strain evidence="5 6">EAF2021</strain>
    </source>
</reference>
<dbReference type="SMART" id="SM00220">
    <property type="entry name" value="S_TKc"/>
    <property type="match status" value="1"/>
</dbReference>
<dbReference type="PROSITE" id="PS00108">
    <property type="entry name" value="PROTEIN_KINASE_ST"/>
    <property type="match status" value="1"/>
</dbReference>
<dbReference type="PANTHER" id="PTHR11102">
    <property type="entry name" value="SEL-1-LIKE PROTEIN"/>
    <property type="match status" value="1"/>
</dbReference>
<dbReference type="InterPro" id="IPR008271">
    <property type="entry name" value="Ser/Thr_kinase_AS"/>
</dbReference>
<dbReference type="InterPro" id="IPR006597">
    <property type="entry name" value="Sel1-like"/>
</dbReference>
<dbReference type="PROSITE" id="PS50011">
    <property type="entry name" value="PROTEIN_KINASE_DOM"/>
    <property type="match status" value="1"/>
</dbReference>
<sequence>MKEDTEITGFIYEYMSNGTLEAFKFNQHDEILKLTIILRIFEGLKYLYSKSLIHRDLKPLNILIDHDYVAYISDFDTIRHPIEGNDETMKNEMTCDIGSVWYISPEQANGEKVSYPTDIYSFGLIIYFLTEGKHMLADLNNQKDKPQSISCSSTNYQYLITNCTKKSQSERPDYSTIEYYLTEEIISFDYFENLLFEDLNQSKIDQISRFIFESYIILHYHNDSRGFFELNLINFLILSSYKNNFNSLSSLYLHLGDSYYYGNYVRKDYKKAIEHYEIAAKDNNPKALFNLGLLYYNGEGVKKDYKKAIEYFEFLSKQNYPGAFNMLSNIYLNGFGVKQDSVKAMEYLELSIGQDNSNVLFEIGIEYLERSAEKNNSQAQELLSAIYFGGLEGCTDYVKARKYNDILAQKNNSNALVILGYLYDEGLGVGQDYKKAKEYYELSAAQNNPQALFCLGRLYEYGKGVKQDYLKSKEYYEMSSSLNNIESYFSLGFLYFGVERDYVQAKKYFELAAKNGIPICYLMVGMIYENGLGVKIDYTKAKEYYEIAMNNHVEESYCCMGNIYRSGLGVPKDYLRAKYYFELGVAEDEVNSINGLGNLYFYGEGVEQSYLKAKEYYEKSAALNYSDGYNNLGFLYENGFGVLKNYNKAKKYYKRAAIKGDVNGLFQLGNLILNGKGMKQDVYEAIEYFELAAKKENFNACFLLGSLYSSGEYIDIDIPKAIQYYSKCIEIYKLDNYNKYNILNSFLGYKFTGNCYRSYNDLGLIYIIHLHDLKKAEVNLKEAAFAEYPYGQNNFGLFYQFYLKDIDNAEYMYERSSKHHFALSEYNLGYLYENKGKTKESIEYYKKASKHVDEPLIFRKCECHDKRLEISKKFIICLTNLKLTQYFLNEHIFDESEKYFMKAIKMLDSDHFYQYKYQKVKEENSFSYIKTFILSFPSFNLDNQPNINLKDMKLMTKSDKSDEFFLNEPANKEEEDKTNDNLSINQSDDSDEKDNNANTKDKIVKKLFSEINDNINDIKKLEKIQDKEILESEEDVKEDLEDLEKEKKEKNEDYFFDIIIKDKDLKESFIKEIDDVINIMQTIIYTPPYSILFGRMNIEKSKSKFMSTLKDINELFYEGLAIDEFNPYKTTV</sequence>
<dbReference type="SMART" id="SM00028">
    <property type="entry name" value="TPR"/>
    <property type="match status" value="5"/>
</dbReference>
<evidence type="ECO:0000256" key="2">
    <source>
        <dbReference type="SAM" id="Coils"/>
    </source>
</evidence>
<dbReference type="SUPFAM" id="SSF56112">
    <property type="entry name" value="Protein kinase-like (PK-like)"/>
    <property type="match status" value="1"/>
</dbReference>
<feature type="compositionally biased region" description="Basic and acidic residues" evidence="3">
    <location>
        <begin position="970"/>
        <end position="979"/>
    </location>
</feature>
<evidence type="ECO:0000313" key="5">
    <source>
        <dbReference type="EMBL" id="KAK8840498.1"/>
    </source>
</evidence>
<dbReference type="Proteomes" id="UP001470230">
    <property type="component" value="Unassembled WGS sequence"/>
</dbReference>
<evidence type="ECO:0000313" key="6">
    <source>
        <dbReference type="Proteomes" id="UP001470230"/>
    </source>
</evidence>
<dbReference type="Pfam" id="PF00069">
    <property type="entry name" value="Pkinase"/>
    <property type="match status" value="1"/>
</dbReference>
<keyword evidence="2" id="KW-0175">Coiled coil</keyword>
<gene>
    <name evidence="5" type="ORF">M9Y10_030705</name>
</gene>
<evidence type="ECO:0000259" key="4">
    <source>
        <dbReference type="PROSITE" id="PS50011"/>
    </source>
</evidence>
<protein>
    <recommendedName>
        <fullName evidence="4">Protein kinase domain-containing protein</fullName>
    </recommendedName>
</protein>
<feature type="coiled-coil region" evidence="2">
    <location>
        <begin position="1026"/>
        <end position="1053"/>
    </location>
</feature>
<accession>A0ABR2H3S3</accession>
<evidence type="ECO:0000256" key="1">
    <source>
        <dbReference type="ARBA" id="ARBA00038101"/>
    </source>
</evidence>
<dbReference type="Pfam" id="PF08238">
    <property type="entry name" value="Sel1"/>
    <property type="match status" value="14"/>
</dbReference>
<dbReference type="Gene3D" id="1.10.510.10">
    <property type="entry name" value="Transferase(Phosphotransferase) domain 1"/>
    <property type="match status" value="1"/>
</dbReference>